<feature type="non-terminal residue" evidence="3">
    <location>
        <position position="1"/>
    </location>
</feature>
<proteinExistence type="predicted"/>
<dbReference type="Proteomes" id="UP000654075">
    <property type="component" value="Unassembled WGS sequence"/>
</dbReference>
<comment type="caution">
    <text evidence="3">The sequence shown here is derived from an EMBL/GenBank/DDBJ whole genome shotgun (WGS) entry which is preliminary data.</text>
</comment>
<reference evidence="3" key="1">
    <citation type="submission" date="2021-02" db="EMBL/GenBank/DDBJ databases">
        <authorList>
            <person name="Dougan E. K."/>
            <person name="Rhodes N."/>
            <person name="Thang M."/>
            <person name="Chan C."/>
        </authorList>
    </citation>
    <scope>NUCLEOTIDE SEQUENCE</scope>
</reference>
<protein>
    <recommendedName>
        <fullName evidence="5">Transmembrane protein</fullName>
    </recommendedName>
</protein>
<feature type="compositionally biased region" description="Basic and acidic residues" evidence="1">
    <location>
        <begin position="72"/>
        <end position="82"/>
    </location>
</feature>
<feature type="transmembrane region" description="Helical" evidence="2">
    <location>
        <begin position="20"/>
        <end position="40"/>
    </location>
</feature>
<name>A0A813ESQ5_POLGL</name>
<evidence type="ECO:0000256" key="2">
    <source>
        <dbReference type="SAM" id="Phobius"/>
    </source>
</evidence>
<feature type="region of interest" description="Disordered" evidence="1">
    <location>
        <begin position="169"/>
        <end position="214"/>
    </location>
</feature>
<keyword evidence="2" id="KW-1133">Transmembrane helix</keyword>
<evidence type="ECO:0000313" key="3">
    <source>
        <dbReference type="EMBL" id="CAE8603358.1"/>
    </source>
</evidence>
<dbReference type="OrthoDB" id="413211at2759"/>
<sequence length="277" mass="28789">MAESVGSEATRGSGSSCASWPLLLVLPSLAFIGVVANSGIGSGGDSCEALLQGSQAPRGAIFVQRRATLVRPQDHSAEHDTGNDLSGSNGSKDFRSWQPRVAGSSPAGTWALIQVRRASSAAQAAARALRARAVQFDSGLLAIILLAMTLVGLVGVALYARREPTFGPRQECSRAERVAQADRKSPDCSPKTPASACATPMGRRSPRPGANESAVSTATFGGAAKSLGSFIDEALAGARQRWLCPSLVVPSGMELVFAVSECLASERQQLSQEPKII</sequence>
<dbReference type="EMBL" id="CAJNNV010015333">
    <property type="protein sequence ID" value="CAE8603358.1"/>
    <property type="molecule type" value="Genomic_DNA"/>
</dbReference>
<dbReference type="AlphaFoldDB" id="A0A813ESQ5"/>
<evidence type="ECO:0000256" key="1">
    <source>
        <dbReference type="SAM" id="MobiDB-lite"/>
    </source>
</evidence>
<feature type="region of interest" description="Disordered" evidence="1">
    <location>
        <begin position="72"/>
        <end position="103"/>
    </location>
</feature>
<evidence type="ECO:0008006" key="5">
    <source>
        <dbReference type="Google" id="ProtNLM"/>
    </source>
</evidence>
<feature type="compositionally biased region" description="Basic and acidic residues" evidence="1">
    <location>
        <begin position="171"/>
        <end position="186"/>
    </location>
</feature>
<organism evidence="3 4">
    <name type="scientific">Polarella glacialis</name>
    <name type="common">Dinoflagellate</name>
    <dbReference type="NCBI Taxonomy" id="89957"/>
    <lineage>
        <taxon>Eukaryota</taxon>
        <taxon>Sar</taxon>
        <taxon>Alveolata</taxon>
        <taxon>Dinophyceae</taxon>
        <taxon>Suessiales</taxon>
        <taxon>Suessiaceae</taxon>
        <taxon>Polarella</taxon>
    </lineage>
</organism>
<keyword evidence="4" id="KW-1185">Reference proteome</keyword>
<feature type="transmembrane region" description="Helical" evidence="2">
    <location>
        <begin position="140"/>
        <end position="160"/>
    </location>
</feature>
<keyword evidence="2" id="KW-0812">Transmembrane</keyword>
<gene>
    <name evidence="3" type="ORF">PGLA1383_LOCUS21570</name>
</gene>
<keyword evidence="2" id="KW-0472">Membrane</keyword>
<evidence type="ECO:0000313" key="4">
    <source>
        <dbReference type="Proteomes" id="UP000654075"/>
    </source>
</evidence>
<accession>A0A813ESQ5</accession>